<proteinExistence type="inferred from homology"/>
<reference evidence="8 9" key="1">
    <citation type="submission" date="2019-05" db="EMBL/GenBank/DDBJ databases">
        <title>Another draft genome of Portunus trituberculatus and its Hox gene families provides insights of decapod evolution.</title>
        <authorList>
            <person name="Jeong J.-H."/>
            <person name="Song I."/>
            <person name="Kim S."/>
            <person name="Choi T."/>
            <person name="Kim D."/>
            <person name="Ryu S."/>
            <person name="Kim W."/>
        </authorList>
    </citation>
    <scope>NUCLEOTIDE SEQUENCE [LARGE SCALE GENOMIC DNA]</scope>
    <source>
        <tissue evidence="8">Muscle</tissue>
    </source>
</reference>
<keyword evidence="7" id="KW-1133">Transmembrane helix</keyword>
<name>A0A5B7I0Q6_PORTR</name>
<evidence type="ECO:0000256" key="1">
    <source>
        <dbReference type="ARBA" id="ARBA00006596"/>
    </source>
</evidence>
<dbReference type="PANTHER" id="PTHR11615">
    <property type="entry name" value="NITRATE, FORMATE, IRON DEHYDROGENASE"/>
    <property type="match status" value="1"/>
</dbReference>
<dbReference type="Proteomes" id="UP000324222">
    <property type="component" value="Unassembled WGS sequence"/>
</dbReference>
<keyword evidence="3" id="KW-0479">Metal-binding</keyword>
<dbReference type="FunFam" id="3.30.70.20:FF:000042">
    <property type="entry name" value="Cytosolic Fe-S cluster assembly factor NAR1"/>
    <property type="match status" value="1"/>
</dbReference>
<evidence type="ECO:0000256" key="6">
    <source>
        <dbReference type="ARBA" id="ARBA00025700"/>
    </source>
</evidence>
<organism evidence="8 9">
    <name type="scientific">Portunus trituberculatus</name>
    <name type="common">Swimming crab</name>
    <name type="synonym">Neptunus trituberculatus</name>
    <dbReference type="NCBI Taxonomy" id="210409"/>
    <lineage>
        <taxon>Eukaryota</taxon>
        <taxon>Metazoa</taxon>
        <taxon>Ecdysozoa</taxon>
        <taxon>Arthropoda</taxon>
        <taxon>Crustacea</taxon>
        <taxon>Multicrustacea</taxon>
        <taxon>Malacostraca</taxon>
        <taxon>Eumalacostraca</taxon>
        <taxon>Eucarida</taxon>
        <taxon>Decapoda</taxon>
        <taxon>Pleocyemata</taxon>
        <taxon>Brachyura</taxon>
        <taxon>Eubrachyura</taxon>
        <taxon>Portunoidea</taxon>
        <taxon>Portunidae</taxon>
        <taxon>Portuninae</taxon>
        <taxon>Portunus</taxon>
    </lineage>
</organism>
<dbReference type="GO" id="GO:0051539">
    <property type="term" value="F:4 iron, 4 sulfur cluster binding"/>
    <property type="evidence" value="ECO:0007669"/>
    <property type="project" value="UniProtKB-KW"/>
</dbReference>
<gene>
    <name evidence="8" type="primary">NARFL</name>
    <name evidence="8" type="ORF">E2C01_071753</name>
</gene>
<dbReference type="SUPFAM" id="SSF53920">
    <property type="entry name" value="Fe-only hydrogenase"/>
    <property type="match status" value="1"/>
</dbReference>
<keyword evidence="9" id="KW-1185">Reference proteome</keyword>
<keyword evidence="7" id="KW-0812">Transmembrane</keyword>
<keyword evidence="7" id="KW-0472">Membrane</keyword>
<keyword evidence="5" id="KW-0411">Iron-sulfur</keyword>
<accession>A0A5B7I0Q6</accession>
<evidence type="ECO:0000256" key="4">
    <source>
        <dbReference type="ARBA" id="ARBA00023004"/>
    </source>
</evidence>
<dbReference type="AlphaFoldDB" id="A0A5B7I0Q6"/>
<evidence type="ECO:0000256" key="7">
    <source>
        <dbReference type="SAM" id="Phobius"/>
    </source>
</evidence>
<comment type="caution">
    <text evidence="8">The sequence shown here is derived from an EMBL/GenBank/DDBJ whole genome shotgun (WGS) entry which is preliminary data.</text>
</comment>
<dbReference type="InterPro" id="IPR009016">
    <property type="entry name" value="Fe_hydrogenase"/>
</dbReference>
<protein>
    <submittedName>
        <fullName evidence="8">Cytosolic Fe-S cluster assembly factor NARFL</fullName>
    </submittedName>
</protein>
<dbReference type="GO" id="GO:0046872">
    <property type="term" value="F:metal ion binding"/>
    <property type="evidence" value="ECO:0007669"/>
    <property type="project" value="UniProtKB-KW"/>
</dbReference>
<evidence type="ECO:0000256" key="3">
    <source>
        <dbReference type="ARBA" id="ARBA00022723"/>
    </source>
</evidence>
<sequence length="118" mass="13097">MKTFPIQPKYEKAKITLNDCLACSGCITSAEVVLVNQQSHDEFYRVLAENNSREISEKLTIIVSMSPQAVLSIAAKYSLGADECAQKLASKLRGKLCSSLLYCWMCNIIVLISSLFTR</sequence>
<dbReference type="InterPro" id="IPR050340">
    <property type="entry name" value="Cytosolic_Fe-S_CAF"/>
</dbReference>
<evidence type="ECO:0000256" key="2">
    <source>
        <dbReference type="ARBA" id="ARBA00022485"/>
    </source>
</evidence>
<keyword evidence="4" id="KW-0408">Iron</keyword>
<comment type="function">
    <text evidence="6">Component of the cytosolic iron-sulfur (Fe/S) protein assembly machinery. Required for maturation of extramitochondrial Fe/S proteins.</text>
</comment>
<evidence type="ECO:0000313" key="8">
    <source>
        <dbReference type="EMBL" id="MPC77302.1"/>
    </source>
</evidence>
<dbReference type="EMBL" id="VSRR010045550">
    <property type="protein sequence ID" value="MPC77302.1"/>
    <property type="molecule type" value="Genomic_DNA"/>
</dbReference>
<comment type="similarity">
    <text evidence="1">Belongs to the NARF family.</text>
</comment>
<keyword evidence="2" id="KW-0004">4Fe-4S</keyword>
<dbReference type="OrthoDB" id="10253113at2759"/>
<evidence type="ECO:0000313" key="9">
    <source>
        <dbReference type="Proteomes" id="UP000324222"/>
    </source>
</evidence>
<evidence type="ECO:0000256" key="5">
    <source>
        <dbReference type="ARBA" id="ARBA00023014"/>
    </source>
</evidence>
<feature type="transmembrane region" description="Helical" evidence="7">
    <location>
        <begin position="96"/>
        <end position="116"/>
    </location>
</feature>